<evidence type="ECO:0000256" key="6">
    <source>
        <dbReference type="SAM" id="MobiDB-lite"/>
    </source>
</evidence>
<dbReference type="SMART" id="SM00494">
    <property type="entry name" value="ChtBD2"/>
    <property type="match status" value="1"/>
</dbReference>
<evidence type="ECO:0000256" key="3">
    <source>
        <dbReference type="ARBA" id="ARBA00022737"/>
    </source>
</evidence>
<feature type="signal peptide" evidence="7">
    <location>
        <begin position="1"/>
        <end position="16"/>
    </location>
</feature>
<dbReference type="InterPro" id="IPR002557">
    <property type="entry name" value="Chitin-bd_dom"/>
</dbReference>
<keyword evidence="10" id="KW-1185">Reference proteome</keyword>
<keyword evidence="5" id="KW-0325">Glycoprotein</keyword>
<dbReference type="GO" id="GO:0008061">
    <property type="term" value="F:chitin binding"/>
    <property type="evidence" value="ECO:0007669"/>
    <property type="project" value="UniProtKB-KW"/>
</dbReference>
<dbReference type="Gene3D" id="2.170.140.10">
    <property type="entry name" value="Chitin binding domain"/>
    <property type="match status" value="1"/>
</dbReference>
<keyword evidence="4" id="KW-1015">Disulfide bond</keyword>
<keyword evidence="2 7" id="KW-0732">Signal</keyword>
<name>A0A5N6ZVN6_9EURO</name>
<dbReference type="InterPro" id="IPR036508">
    <property type="entry name" value="Chitin-bd_dom_sf"/>
</dbReference>
<sequence>MHLLHALPLVLASAGAASVFKCPKSDIRATKCIGPKDCLYANSHNCDTFIQCIVNADETTGTPVVMPCPSGLQWNDKEKECDWPANAACGGEIEILEDEAQEAIPPSDGSINPSFSCSDAQASQGSKP</sequence>
<dbReference type="RefSeq" id="XP_031924424.1">
    <property type="nucleotide sequence ID" value="XM_032073101.1"/>
</dbReference>
<reference evidence="9 10" key="1">
    <citation type="submission" date="2019-04" db="EMBL/GenBank/DDBJ databases">
        <title>Friends and foes A comparative genomics studyof 23 Aspergillus species from section Flavi.</title>
        <authorList>
            <consortium name="DOE Joint Genome Institute"/>
            <person name="Kjaerbolling I."/>
            <person name="Vesth T."/>
            <person name="Frisvad J.C."/>
            <person name="Nybo J.L."/>
            <person name="Theobald S."/>
            <person name="Kildgaard S."/>
            <person name="Isbrandt T."/>
            <person name="Kuo A."/>
            <person name="Sato A."/>
            <person name="Lyhne E.K."/>
            <person name="Kogle M.E."/>
            <person name="Wiebenga A."/>
            <person name="Kun R.S."/>
            <person name="Lubbers R.J."/>
            <person name="Makela M.R."/>
            <person name="Barry K."/>
            <person name="Chovatia M."/>
            <person name="Clum A."/>
            <person name="Daum C."/>
            <person name="Haridas S."/>
            <person name="He G."/>
            <person name="LaButti K."/>
            <person name="Lipzen A."/>
            <person name="Mondo S."/>
            <person name="Riley R."/>
            <person name="Salamov A."/>
            <person name="Simmons B.A."/>
            <person name="Magnuson J.K."/>
            <person name="Henrissat B."/>
            <person name="Mortensen U.H."/>
            <person name="Larsen T.O."/>
            <person name="Devries R.P."/>
            <person name="Grigoriev I.V."/>
            <person name="Machida M."/>
            <person name="Baker S.E."/>
            <person name="Andersen M.R."/>
        </authorList>
    </citation>
    <scope>NUCLEOTIDE SEQUENCE [LARGE SCALE GENOMIC DNA]</scope>
    <source>
        <strain evidence="9 10">CBS 763.97</strain>
    </source>
</reference>
<evidence type="ECO:0000256" key="7">
    <source>
        <dbReference type="SAM" id="SignalP"/>
    </source>
</evidence>
<evidence type="ECO:0000313" key="10">
    <source>
        <dbReference type="Proteomes" id="UP000326268"/>
    </source>
</evidence>
<dbReference type="SUPFAM" id="SSF57625">
    <property type="entry name" value="Invertebrate chitin-binding proteins"/>
    <property type="match status" value="1"/>
</dbReference>
<evidence type="ECO:0000259" key="8">
    <source>
        <dbReference type="PROSITE" id="PS50940"/>
    </source>
</evidence>
<organism evidence="9 10">
    <name type="scientific">Aspergillus caelatus</name>
    <dbReference type="NCBI Taxonomy" id="61420"/>
    <lineage>
        <taxon>Eukaryota</taxon>
        <taxon>Fungi</taxon>
        <taxon>Dikarya</taxon>
        <taxon>Ascomycota</taxon>
        <taxon>Pezizomycotina</taxon>
        <taxon>Eurotiomycetes</taxon>
        <taxon>Eurotiomycetidae</taxon>
        <taxon>Eurotiales</taxon>
        <taxon>Aspergillaceae</taxon>
        <taxon>Aspergillus</taxon>
        <taxon>Aspergillus subgen. Circumdati</taxon>
    </lineage>
</organism>
<dbReference type="PANTHER" id="PTHR23301">
    <property type="entry name" value="CHITIN BINDING PERITROPHIN-A"/>
    <property type="match status" value="1"/>
</dbReference>
<dbReference type="InterPro" id="IPR051940">
    <property type="entry name" value="Chitin_bind-dev_reg"/>
</dbReference>
<keyword evidence="3" id="KW-0677">Repeat</keyword>
<dbReference type="EMBL" id="ML737739">
    <property type="protein sequence ID" value="KAE8361343.1"/>
    <property type="molecule type" value="Genomic_DNA"/>
</dbReference>
<evidence type="ECO:0000313" key="9">
    <source>
        <dbReference type="EMBL" id="KAE8361343.1"/>
    </source>
</evidence>
<accession>A0A5N6ZVN6</accession>
<feature type="region of interest" description="Disordered" evidence="6">
    <location>
        <begin position="100"/>
        <end position="128"/>
    </location>
</feature>
<proteinExistence type="predicted"/>
<dbReference type="GO" id="GO:0005576">
    <property type="term" value="C:extracellular region"/>
    <property type="evidence" value="ECO:0007669"/>
    <property type="project" value="InterPro"/>
</dbReference>
<dbReference type="GeneID" id="43657547"/>
<evidence type="ECO:0000256" key="4">
    <source>
        <dbReference type="ARBA" id="ARBA00023157"/>
    </source>
</evidence>
<evidence type="ECO:0000256" key="1">
    <source>
        <dbReference type="ARBA" id="ARBA00022669"/>
    </source>
</evidence>
<feature type="domain" description="Chitin-binding type-2" evidence="8">
    <location>
        <begin position="29"/>
        <end position="91"/>
    </location>
</feature>
<protein>
    <recommendedName>
        <fullName evidence="8">Chitin-binding type-2 domain-containing protein</fullName>
    </recommendedName>
</protein>
<dbReference type="OrthoDB" id="6020543at2759"/>
<dbReference type="Proteomes" id="UP000326268">
    <property type="component" value="Unassembled WGS sequence"/>
</dbReference>
<feature type="chain" id="PRO_5024997103" description="Chitin-binding type-2 domain-containing protein" evidence="7">
    <location>
        <begin position="17"/>
        <end position="128"/>
    </location>
</feature>
<dbReference type="PANTHER" id="PTHR23301:SF0">
    <property type="entry name" value="CHITIN-BINDING TYPE-2 DOMAIN-CONTAINING PROTEIN-RELATED"/>
    <property type="match status" value="1"/>
</dbReference>
<feature type="compositionally biased region" description="Polar residues" evidence="6">
    <location>
        <begin position="109"/>
        <end position="128"/>
    </location>
</feature>
<keyword evidence="1" id="KW-0147">Chitin-binding</keyword>
<evidence type="ECO:0000256" key="2">
    <source>
        <dbReference type="ARBA" id="ARBA00022729"/>
    </source>
</evidence>
<gene>
    <name evidence="9" type="ORF">BDV27DRAFT_160806</name>
</gene>
<dbReference type="Pfam" id="PF01607">
    <property type="entry name" value="CBM_14"/>
    <property type="match status" value="1"/>
</dbReference>
<dbReference type="PROSITE" id="PS50940">
    <property type="entry name" value="CHIT_BIND_II"/>
    <property type="match status" value="1"/>
</dbReference>
<evidence type="ECO:0000256" key="5">
    <source>
        <dbReference type="ARBA" id="ARBA00023180"/>
    </source>
</evidence>
<dbReference type="AlphaFoldDB" id="A0A5N6ZVN6"/>